<accession>A0A1A8TFG7</accession>
<gene>
    <name evidence="6" type="ORF">MAQ5080_01907</name>
</gene>
<feature type="domain" description="PNPLA" evidence="5">
    <location>
        <begin position="8"/>
        <end position="221"/>
    </location>
</feature>
<dbReference type="Pfam" id="PF01734">
    <property type="entry name" value="Patatin"/>
    <property type="match status" value="1"/>
</dbReference>
<feature type="short sequence motif" description="GXGXXG" evidence="4">
    <location>
        <begin position="12"/>
        <end position="17"/>
    </location>
</feature>
<proteinExistence type="predicted"/>
<keyword evidence="3 4" id="KW-0443">Lipid metabolism</keyword>
<name>A0A1A8TFG7_9GAMM</name>
<dbReference type="PANTHER" id="PTHR14226">
    <property type="entry name" value="NEUROPATHY TARGET ESTERASE/SWISS CHEESE D.MELANOGASTER"/>
    <property type="match status" value="1"/>
</dbReference>
<evidence type="ECO:0000256" key="2">
    <source>
        <dbReference type="ARBA" id="ARBA00022963"/>
    </source>
</evidence>
<dbReference type="InterPro" id="IPR050301">
    <property type="entry name" value="NTE"/>
</dbReference>
<dbReference type="RefSeq" id="WP_067209089.1">
    <property type="nucleotide sequence ID" value="NZ_FLOC01000010.1"/>
</dbReference>
<sequence length="380" mass="41844">MNRVKSALLLSGGGARGAYQIGVLQALVKLLPHHHSLPFPILCGTSAGALNAALLATRATSFSRGVRHLAFIWSHLTTEQVYQVSRWPIASSITRSIANIFLSQSEGRQISLMTNSPLEDLLLSYLNLDDVAVALNQRLIETLAVTAIDYSNGNSTTFYQTSNPDINNWQMGRKAGIKQAIKIEHLLASSAIPGIFPARKIGQHYYGDGAVRLGSIIQPAIRLGAEKLFIIGVSDNRQAIEWHQATNTEEALQPSIVQVLGHLFNSAFLDTVDDDITHIETLNRLLEKIPQDQRPPELPLRKTLVISPSKGLNVLANEHLETLPRHIQKLLRTASGNQSSSASSAASYLLFTPEYCKALMELGYKDAMWQQDKIMDFFAD</sequence>
<dbReference type="InterPro" id="IPR002641">
    <property type="entry name" value="PNPLA_dom"/>
</dbReference>
<dbReference type="GO" id="GO:0016787">
    <property type="term" value="F:hydrolase activity"/>
    <property type="evidence" value="ECO:0007669"/>
    <property type="project" value="UniProtKB-UniRule"/>
</dbReference>
<dbReference type="OrthoDB" id="9798773at2"/>
<dbReference type="Gene3D" id="3.40.1090.10">
    <property type="entry name" value="Cytosolic phospholipase A2 catalytic domain"/>
    <property type="match status" value="1"/>
</dbReference>
<dbReference type="GO" id="GO:0016042">
    <property type="term" value="P:lipid catabolic process"/>
    <property type="evidence" value="ECO:0007669"/>
    <property type="project" value="UniProtKB-UniRule"/>
</dbReference>
<feature type="short sequence motif" description="DGA/G" evidence="4">
    <location>
        <begin position="208"/>
        <end position="210"/>
    </location>
</feature>
<evidence type="ECO:0000313" key="7">
    <source>
        <dbReference type="Proteomes" id="UP000092627"/>
    </source>
</evidence>
<dbReference type="Proteomes" id="UP000092627">
    <property type="component" value="Unassembled WGS sequence"/>
</dbReference>
<evidence type="ECO:0000313" key="6">
    <source>
        <dbReference type="EMBL" id="SBS31269.1"/>
    </source>
</evidence>
<evidence type="ECO:0000256" key="1">
    <source>
        <dbReference type="ARBA" id="ARBA00022801"/>
    </source>
</evidence>
<evidence type="ECO:0000259" key="5">
    <source>
        <dbReference type="PROSITE" id="PS51635"/>
    </source>
</evidence>
<evidence type="ECO:0000256" key="4">
    <source>
        <dbReference type="PROSITE-ProRule" id="PRU01161"/>
    </source>
</evidence>
<keyword evidence="1 4" id="KW-0378">Hydrolase</keyword>
<evidence type="ECO:0000256" key="3">
    <source>
        <dbReference type="ARBA" id="ARBA00023098"/>
    </source>
</evidence>
<organism evidence="6 7">
    <name type="scientific">Marinomonas aquimarina</name>
    <dbReference type="NCBI Taxonomy" id="295068"/>
    <lineage>
        <taxon>Bacteria</taxon>
        <taxon>Pseudomonadati</taxon>
        <taxon>Pseudomonadota</taxon>
        <taxon>Gammaproteobacteria</taxon>
        <taxon>Oceanospirillales</taxon>
        <taxon>Oceanospirillaceae</taxon>
        <taxon>Marinomonas</taxon>
    </lineage>
</organism>
<keyword evidence="2 4" id="KW-0442">Lipid degradation</keyword>
<protein>
    <submittedName>
        <fullName evidence="6">Patatin-like phospholipase</fullName>
    </submittedName>
</protein>
<dbReference type="PROSITE" id="PS51635">
    <property type="entry name" value="PNPLA"/>
    <property type="match status" value="1"/>
</dbReference>
<reference evidence="6 7" key="1">
    <citation type="submission" date="2016-06" db="EMBL/GenBank/DDBJ databases">
        <authorList>
            <person name="Kjaerup R.B."/>
            <person name="Dalgaard T.S."/>
            <person name="Juul-Madsen H.R."/>
        </authorList>
    </citation>
    <scope>NUCLEOTIDE SEQUENCE [LARGE SCALE GENOMIC DNA]</scope>
    <source>
        <strain evidence="6 7">CECT 5080</strain>
    </source>
</reference>
<feature type="active site" description="Proton acceptor" evidence="4">
    <location>
        <position position="208"/>
    </location>
</feature>
<feature type="short sequence motif" description="GXSXG" evidence="4">
    <location>
        <begin position="44"/>
        <end position="48"/>
    </location>
</feature>
<keyword evidence="7" id="KW-1185">Reference proteome</keyword>
<feature type="active site" description="Nucleophile" evidence="4">
    <location>
        <position position="46"/>
    </location>
</feature>
<dbReference type="EMBL" id="FLOC01000010">
    <property type="protein sequence ID" value="SBS31269.1"/>
    <property type="molecule type" value="Genomic_DNA"/>
</dbReference>
<dbReference type="SUPFAM" id="SSF52151">
    <property type="entry name" value="FabD/lysophospholipase-like"/>
    <property type="match status" value="1"/>
</dbReference>
<dbReference type="STRING" id="295068.MAQ5080_01907"/>
<dbReference type="PANTHER" id="PTHR14226:SF57">
    <property type="entry name" value="BLR7027 PROTEIN"/>
    <property type="match status" value="1"/>
</dbReference>
<dbReference type="AlphaFoldDB" id="A0A1A8TFG7"/>
<dbReference type="InterPro" id="IPR016035">
    <property type="entry name" value="Acyl_Trfase/lysoPLipase"/>
</dbReference>